<keyword evidence="2 7" id="KW-0812">Transmembrane</keyword>
<dbReference type="EMBL" id="DF196781">
    <property type="protein sequence ID" value="GAC75390.1"/>
    <property type="molecule type" value="Genomic_DNA"/>
</dbReference>
<evidence type="ECO:0000313" key="8">
    <source>
        <dbReference type="EMBL" id="GAC75390.1"/>
    </source>
</evidence>
<comment type="subcellular location">
    <subcellularLocation>
        <location evidence="1">Mitochondrion inner membrane</location>
    </subcellularLocation>
</comment>
<accession>M9M4M7</accession>
<dbReference type="GO" id="GO:0004129">
    <property type="term" value="F:cytochrome-c oxidase activity"/>
    <property type="evidence" value="ECO:0007669"/>
    <property type="project" value="TreeGrafter"/>
</dbReference>
<keyword evidence="3" id="KW-0999">Mitochondrion inner membrane</keyword>
<name>M9M4M7_PSEA3</name>
<feature type="transmembrane region" description="Helical" evidence="7">
    <location>
        <begin position="121"/>
        <end position="140"/>
    </location>
</feature>
<reference evidence="9" key="1">
    <citation type="journal article" date="2013" name="Genome Announc.">
        <title>Genome sequence of the basidiomycetous yeast Pseudozyma antarctica T-34, a producer of the glycolipid biosurfactants mannosylerythritol lipids.</title>
        <authorList>
            <person name="Morita T."/>
            <person name="Koike H."/>
            <person name="Koyama Y."/>
            <person name="Hagiwara H."/>
            <person name="Ito E."/>
            <person name="Fukuoka T."/>
            <person name="Imura T."/>
            <person name="Machida M."/>
            <person name="Kitamoto D."/>
        </authorList>
    </citation>
    <scope>NUCLEOTIDE SEQUENCE [LARGE SCALE GENOMIC DNA]</scope>
    <source>
        <strain evidence="9">T-34</strain>
    </source>
</reference>
<dbReference type="PANTHER" id="PTHR28264:SF1">
    <property type="entry name" value="CYTOCHROME C OXIDASE SUBUNIT 6C"/>
    <property type="match status" value="1"/>
</dbReference>
<keyword evidence="4 7" id="KW-1133">Transmembrane helix</keyword>
<proteinExistence type="predicted"/>
<evidence type="ECO:0000256" key="3">
    <source>
        <dbReference type="ARBA" id="ARBA00022792"/>
    </source>
</evidence>
<protein>
    <submittedName>
        <fullName evidence="8">Cyclin</fullName>
    </submittedName>
</protein>
<keyword evidence="5" id="KW-0496">Mitochondrion</keyword>
<evidence type="ECO:0000256" key="5">
    <source>
        <dbReference type="ARBA" id="ARBA00023128"/>
    </source>
</evidence>
<keyword evidence="6 7" id="KW-0472">Membrane</keyword>
<evidence type="ECO:0000256" key="6">
    <source>
        <dbReference type="ARBA" id="ARBA00023136"/>
    </source>
</evidence>
<evidence type="ECO:0000256" key="4">
    <source>
        <dbReference type="ARBA" id="ARBA00022989"/>
    </source>
</evidence>
<dbReference type="OrthoDB" id="2317211at2759"/>
<evidence type="ECO:0000256" key="1">
    <source>
        <dbReference type="ARBA" id="ARBA00004273"/>
    </source>
</evidence>
<evidence type="ECO:0000256" key="2">
    <source>
        <dbReference type="ARBA" id="ARBA00022692"/>
    </source>
</evidence>
<sequence length="164" mass="18519">MTRASTQLAAARQLDAQRRHRRQRRARKRLFFEKFDLESGTDGVRKATGRAQQFGSVEFEALAEASERERRHTLIAAYCCHFDIVALWHPTTFLSPHTSRTIVTMPVGSIPAITGKLRKRLILDLTVALGGGTALGYGYWYGVHVPSVARRDAFYAKLQSERSE</sequence>
<dbReference type="GO" id="GO:0006123">
    <property type="term" value="P:mitochondrial electron transport, cytochrome c to oxygen"/>
    <property type="evidence" value="ECO:0007669"/>
    <property type="project" value="TreeGrafter"/>
</dbReference>
<dbReference type="STRING" id="1151754.M9M4M7"/>
<dbReference type="AlphaFoldDB" id="M9M4M7"/>
<evidence type="ECO:0000313" key="9">
    <source>
        <dbReference type="Proteomes" id="UP000011976"/>
    </source>
</evidence>
<dbReference type="PANTHER" id="PTHR28264">
    <property type="entry name" value="CYTOCHROME C OXIDASE SUBUNIT 7A"/>
    <property type="match status" value="1"/>
</dbReference>
<dbReference type="Proteomes" id="UP000011976">
    <property type="component" value="Unassembled WGS sequence"/>
</dbReference>
<evidence type="ECO:0000256" key="7">
    <source>
        <dbReference type="SAM" id="Phobius"/>
    </source>
</evidence>
<organism evidence="8 9">
    <name type="scientific">Pseudozyma antarctica (strain T-34)</name>
    <name type="common">Yeast</name>
    <name type="synonym">Candida antarctica</name>
    <dbReference type="NCBI Taxonomy" id="1151754"/>
    <lineage>
        <taxon>Eukaryota</taxon>
        <taxon>Fungi</taxon>
        <taxon>Dikarya</taxon>
        <taxon>Basidiomycota</taxon>
        <taxon>Ustilaginomycotina</taxon>
        <taxon>Ustilaginomycetes</taxon>
        <taxon>Ustilaginales</taxon>
        <taxon>Ustilaginaceae</taxon>
        <taxon>Moesziomyces</taxon>
    </lineage>
</organism>
<gene>
    <name evidence="8" type="ORF">PANT_15d00054</name>
</gene>
<dbReference type="CDD" id="cd22888">
    <property type="entry name" value="CcO_VIIa_fungal"/>
    <property type="match status" value="1"/>
</dbReference>
<dbReference type="GO" id="GO:0005743">
    <property type="term" value="C:mitochondrial inner membrane"/>
    <property type="evidence" value="ECO:0007669"/>
    <property type="project" value="UniProtKB-SubCell"/>
</dbReference>